<dbReference type="RefSeq" id="WP_191837332.1">
    <property type="nucleotide sequence ID" value="NZ_BAAALB010000001.1"/>
</dbReference>
<keyword evidence="1" id="KW-0812">Transmembrane</keyword>
<evidence type="ECO:0000313" key="4">
    <source>
        <dbReference type="Proteomes" id="UP000619293"/>
    </source>
</evidence>
<comment type="caution">
    <text evidence="3">The sequence shown here is derived from an EMBL/GenBank/DDBJ whole genome shotgun (WGS) entry which is preliminary data.</text>
</comment>
<dbReference type="EMBL" id="BONG01000028">
    <property type="protein sequence ID" value="GIF91019.1"/>
    <property type="molecule type" value="Genomic_DNA"/>
</dbReference>
<gene>
    <name evidence="3" type="ORF">Cch02nite_44630</name>
</gene>
<dbReference type="AlphaFoldDB" id="A0A8J3JYY6"/>
<feature type="transmembrane region" description="Helical" evidence="1">
    <location>
        <begin position="328"/>
        <end position="349"/>
    </location>
</feature>
<proteinExistence type="predicted"/>
<dbReference type="Proteomes" id="UP000619293">
    <property type="component" value="Unassembled WGS sequence"/>
</dbReference>
<feature type="signal peptide" evidence="2">
    <location>
        <begin position="1"/>
        <end position="22"/>
    </location>
</feature>
<keyword evidence="1" id="KW-0472">Membrane</keyword>
<name>A0A8J3JYY6_9ACTN</name>
<evidence type="ECO:0008006" key="5">
    <source>
        <dbReference type="Google" id="ProtNLM"/>
    </source>
</evidence>
<keyword evidence="2" id="KW-0732">Signal</keyword>
<evidence type="ECO:0000256" key="2">
    <source>
        <dbReference type="SAM" id="SignalP"/>
    </source>
</evidence>
<reference evidence="3 4" key="1">
    <citation type="submission" date="2021-01" db="EMBL/GenBank/DDBJ databases">
        <title>Whole genome shotgun sequence of Catellatospora chokoriensis NBRC 107358.</title>
        <authorList>
            <person name="Komaki H."/>
            <person name="Tamura T."/>
        </authorList>
    </citation>
    <scope>NUCLEOTIDE SEQUENCE [LARGE SCALE GENOMIC DNA]</scope>
    <source>
        <strain evidence="3 4">NBRC 107358</strain>
    </source>
</reference>
<evidence type="ECO:0000256" key="1">
    <source>
        <dbReference type="SAM" id="Phobius"/>
    </source>
</evidence>
<sequence length="383" mass="38637">MRTLALLRVALPLAALAASVLAASPARAEVGRVSVHTEAAEFGPGAAPQQFTVACAPEEQLVSGGYAGVDPQLRIVASHPSDGQGTPVADGAAPRAWTVGVVNAAQAVRTLSVSVTCLVGGDSTAGVYAGTQSDPSDPSVEVVCPQGTVRTGGGYWAVWYARLGAARVDGSHPAGTRGWAVDLTVPANLPARSSATALVVCHTGPVVAVATEPTEFDLQQASPVCVVGAAANVCVVPQSGSGGARCPAGMVLTGGGYRIVSGGPLTGQAAVVDGPASAGGWTVSLTGTTAQGTRVRVRVEPVCLGSVVRPSEPPSDLLPDRGARLNQALALAGGLLGLLLLILLAALLLRRSGRRSGPSAPGIEVVVRTARFRYRDDAYREDL</sequence>
<keyword evidence="1" id="KW-1133">Transmembrane helix</keyword>
<feature type="chain" id="PRO_5039707771" description="Ig-like domain-containing protein" evidence="2">
    <location>
        <begin position="23"/>
        <end position="383"/>
    </location>
</feature>
<keyword evidence="4" id="KW-1185">Reference proteome</keyword>
<organism evidence="3 4">
    <name type="scientific">Catellatospora chokoriensis</name>
    <dbReference type="NCBI Taxonomy" id="310353"/>
    <lineage>
        <taxon>Bacteria</taxon>
        <taxon>Bacillati</taxon>
        <taxon>Actinomycetota</taxon>
        <taxon>Actinomycetes</taxon>
        <taxon>Micromonosporales</taxon>
        <taxon>Micromonosporaceae</taxon>
        <taxon>Catellatospora</taxon>
    </lineage>
</organism>
<evidence type="ECO:0000313" key="3">
    <source>
        <dbReference type="EMBL" id="GIF91019.1"/>
    </source>
</evidence>
<accession>A0A8J3JYY6</accession>
<protein>
    <recommendedName>
        <fullName evidence="5">Ig-like domain-containing protein</fullName>
    </recommendedName>
</protein>